<dbReference type="Gene3D" id="3.90.1680.10">
    <property type="entry name" value="SOS response associated peptidase-like"/>
    <property type="match status" value="1"/>
</dbReference>
<evidence type="ECO:0000313" key="2">
    <source>
        <dbReference type="Proteomes" id="UP000075473"/>
    </source>
</evidence>
<reference evidence="1 2" key="1">
    <citation type="submission" date="2015-06" db="EMBL/GenBank/DDBJ databases">
        <title>Improved classification and identification of acetic acid bacteria using matrix-assisted laser desorption/ionization time-of-flight mass spectrometry; Gluconobacter nephelii and Gluconobacter uchimurae are later heterotypic synonyms of Gluconobacter japonicus and Gluconobacter oxydans, respectively.</title>
        <authorList>
            <person name="Li L."/>
            <person name="Cleenwerck I."/>
            <person name="De Vuyst L."/>
            <person name="Vandamme P."/>
        </authorList>
    </citation>
    <scope>NUCLEOTIDE SEQUENCE [LARGE SCALE GENOMIC DNA]</scope>
    <source>
        <strain evidence="1 2">LMG 1625</strain>
    </source>
</reference>
<dbReference type="EMBL" id="LHZA01000046">
    <property type="protein sequence ID" value="KXV03290.1"/>
    <property type="molecule type" value="Genomic_DNA"/>
</dbReference>
<dbReference type="SUPFAM" id="SSF143081">
    <property type="entry name" value="BB1717-like"/>
    <property type="match status" value="1"/>
</dbReference>
<sequence length="80" mass="9213">MLDLSVCDRRRVESLSEREFLTTEANREVGAIHPKAMPVILTQPDELGAWMNAPMVEVLRLQWRLPDDLLTRVEAPRSLE</sequence>
<gene>
    <name evidence="1" type="ORF">AD928_00340</name>
</gene>
<dbReference type="InterPro" id="IPR036590">
    <property type="entry name" value="SRAP-like"/>
</dbReference>
<organism evidence="1 2">
    <name type="scientific">Acetobacter cerevisiae</name>
    <dbReference type="NCBI Taxonomy" id="178900"/>
    <lineage>
        <taxon>Bacteria</taxon>
        <taxon>Pseudomonadati</taxon>
        <taxon>Pseudomonadota</taxon>
        <taxon>Alphaproteobacteria</taxon>
        <taxon>Acetobacterales</taxon>
        <taxon>Acetobacteraceae</taxon>
        <taxon>Acetobacter</taxon>
    </lineage>
</organism>
<dbReference type="Proteomes" id="UP000075473">
    <property type="component" value="Unassembled WGS sequence"/>
</dbReference>
<dbReference type="AlphaFoldDB" id="A0A149R154"/>
<accession>A0A149R154</accession>
<name>A0A149R154_9PROT</name>
<dbReference type="PATRIC" id="fig|178900.5.peg.1748"/>
<protein>
    <recommendedName>
        <fullName evidence="3">SOS response-associated peptidase</fullName>
    </recommendedName>
</protein>
<evidence type="ECO:0000313" key="1">
    <source>
        <dbReference type="EMBL" id="KXV03290.1"/>
    </source>
</evidence>
<proteinExistence type="predicted"/>
<evidence type="ECO:0008006" key="3">
    <source>
        <dbReference type="Google" id="ProtNLM"/>
    </source>
</evidence>
<comment type="caution">
    <text evidence="1">The sequence shown here is derived from an EMBL/GenBank/DDBJ whole genome shotgun (WGS) entry which is preliminary data.</text>
</comment>